<evidence type="ECO:0000313" key="7">
    <source>
        <dbReference type="Proteomes" id="UP001152798"/>
    </source>
</evidence>
<keyword evidence="4" id="KW-0732">Signal</keyword>
<dbReference type="OrthoDB" id="6614329at2759"/>
<evidence type="ECO:0000259" key="5">
    <source>
        <dbReference type="PROSITE" id="PS51465"/>
    </source>
</evidence>
<reference evidence="6" key="1">
    <citation type="submission" date="2022-01" db="EMBL/GenBank/DDBJ databases">
        <authorList>
            <person name="King R."/>
        </authorList>
    </citation>
    <scope>NUCLEOTIDE SEQUENCE</scope>
</reference>
<keyword evidence="2" id="KW-0964">Secreted</keyword>
<dbReference type="Pfam" id="PF00050">
    <property type="entry name" value="Kazal_1"/>
    <property type="match status" value="2"/>
</dbReference>
<feature type="chain" id="PRO_5040433225" description="Kazal-like domain-containing protein" evidence="4">
    <location>
        <begin position="19"/>
        <end position="374"/>
    </location>
</feature>
<evidence type="ECO:0000313" key="6">
    <source>
        <dbReference type="EMBL" id="CAH1394930.1"/>
    </source>
</evidence>
<dbReference type="GO" id="GO:0005576">
    <property type="term" value="C:extracellular region"/>
    <property type="evidence" value="ECO:0007669"/>
    <property type="project" value="UniProtKB-SubCell"/>
</dbReference>
<evidence type="ECO:0000256" key="2">
    <source>
        <dbReference type="ARBA" id="ARBA00022525"/>
    </source>
</evidence>
<dbReference type="EMBL" id="OV725079">
    <property type="protein sequence ID" value="CAH1394930.1"/>
    <property type="molecule type" value="Genomic_DNA"/>
</dbReference>
<dbReference type="AlphaFoldDB" id="A0A9P0EEC6"/>
<proteinExistence type="predicted"/>
<dbReference type="InterPro" id="IPR002350">
    <property type="entry name" value="Kazal_dom"/>
</dbReference>
<dbReference type="PANTHER" id="PTHR21179:SF0">
    <property type="entry name" value="SERINE PROTEASE INHIBITOR KAZAL-TYPE 4"/>
    <property type="match status" value="1"/>
</dbReference>
<dbReference type="PANTHER" id="PTHR21179">
    <property type="entry name" value="SERINE-TYPE ENDOPEPTIDASE INHIBITOR"/>
    <property type="match status" value="1"/>
</dbReference>
<dbReference type="InterPro" id="IPR036058">
    <property type="entry name" value="Kazal_dom_sf"/>
</dbReference>
<dbReference type="Pfam" id="PF07648">
    <property type="entry name" value="Kazal_2"/>
    <property type="match status" value="4"/>
</dbReference>
<dbReference type="SMART" id="SM00280">
    <property type="entry name" value="KAZAL"/>
    <property type="match status" value="4"/>
</dbReference>
<evidence type="ECO:0000256" key="1">
    <source>
        <dbReference type="ARBA" id="ARBA00004613"/>
    </source>
</evidence>
<sequence length="374" mass="42173">MNICIGLVVLFFANTVLGTYTHQRSHALDAFYDNCDRYDNDYMGLQVCGDDGHTYRNAIHLSCLNYKLKKHPIVKMMYFGCCPGYKDKSGCPWKPMYEPVCGSDGKTYVNEEWLMCSCNRTGEEVTVESKGECQEVDPCSKDENKSHGPKVCASNGITYPNAQAVRCLTKHKSDIDIRHEGGCNVDEVYQLYPSREKVCTISKHHYEFNQVCGSDDLTYLNPFVFLCYSPLSEAVFSGGECHSSSHNACINAIKLDEQYEECKKEVQLKEMCGSDGLTYRSSDHLLCAARNNSMLTMLHEGKCTRHDSPCLRAKHAEGHPVCGTDGMTYANHESLNCVARNRDNNLKYHHDGPCICRKNRHYEIPVAGLLEKKS</sequence>
<protein>
    <recommendedName>
        <fullName evidence="5">Kazal-like domain-containing protein</fullName>
    </recommendedName>
</protein>
<dbReference type="Proteomes" id="UP001152798">
    <property type="component" value="Chromosome 3"/>
</dbReference>
<feature type="signal peptide" evidence="4">
    <location>
        <begin position="1"/>
        <end position="18"/>
    </location>
</feature>
<dbReference type="PROSITE" id="PS51465">
    <property type="entry name" value="KAZAL_2"/>
    <property type="match status" value="3"/>
</dbReference>
<dbReference type="InterPro" id="IPR039932">
    <property type="entry name" value="Spink4-like"/>
</dbReference>
<evidence type="ECO:0000256" key="4">
    <source>
        <dbReference type="SAM" id="SignalP"/>
    </source>
</evidence>
<evidence type="ECO:0000256" key="3">
    <source>
        <dbReference type="ARBA" id="ARBA00023157"/>
    </source>
</evidence>
<feature type="domain" description="Kazal-like" evidence="5">
    <location>
        <begin position="136"/>
        <end position="185"/>
    </location>
</feature>
<keyword evidence="3" id="KW-1015">Disulfide bond</keyword>
<feature type="domain" description="Kazal-like" evidence="5">
    <location>
        <begin position="297"/>
        <end position="355"/>
    </location>
</feature>
<name>A0A9P0EEC6_NEZVI</name>
<organism evidence="6 7">
    <name type="scientific">Nezara viridula</name>
    <name type="common">Southern green stink bug</name>
    <name type="synonym">Cimex viridulus</name>
    <dbReference type="NCBI Taxonomy" id="85310"/>
    <lineage>
        <taxon>Eukaryota</taxon>
        <taxon>Metazoa</taxon>
        <taxon>Ecdysozoa</taxon>
        <taxon>Arthropoda</taxon>
        <taxon>Hexapoda</taxon>
        <taxon>Insecta</taxon>
        <taxon>Pterygota</taxon>
        <taxon>Neoptera</taxon>
        <taxon>Paraneoptera</taxon>
        <taxon>Hemiptera</taxon>
        <taxon>Heteroptera</taxon>
        <taxon>Panheteroptera</taxon>
        <taxon>Pentatomomorpha</taxon>
        <taxon>Pentatomoidea</taxon>
        <taxon>Pentatomidae</taxon>
        <taxon>Pentatominae</taxon>
        <taxon>Nezara</taxon>
    </lineage>
</organism>
<dbReference type="Gene3D" id="3.30.60.30">
    <property type="match status" value="5"/>
</dbReference>
<feature type="domain" description="Kazal-like" evidence="5">
    <location>
        <begin position="76"/>
        <end position="135"/>
    </location>
</feature>
<comment type="subcellular location">
    <subcellularLocation>
        <location evidence="1">Secreted</location>
    </subcellularLocation>
</comment>
<gene>
    <name evidence="6" type="ORF">NEZAVI_LOCUS5290</name>
</gene>
<keyword evidence="7" id="KW-1185">Reference proteome</keyword>
<dbReference type="CDD" id="cd00104">
    <property type="entry name" value="KAZAL_FS"/>
    <property type="match status" value="3"/>
</dbReference>
<dbReference type="GO" id="GO:0004867">
    <property type="term" value="F:serine-type endopeptidase inhibitor activity"/>
    <property type="evidence" value="ECO:0007669"/>
    <property type="project" value="InterPro"/>
</dbReference>
<accession>A0A9P0EEC6</accession>
<dbReference type="SUPFAM" id="SSF100895">
    <property type="entry name" value="Kazal-type serine protease inhibitors"/>
    <property type="match status" value="6"/>
</dbReference>